<reference evidence="14" key="1">
    <citation type="submission" date="2018-10" db="EMBL/GenBank/DDBJ databases">
        <title>Transcriptome assembly of Aceria tosichella (Wheat curl mite) Type 2.</title>
        <authorList>
            <person name="Scully E.D."/>
            <person name="Geib S.M."/>
            <person name="Palmer N.A."/>
            <person name="Gupta A.K."/>
            <person name="Sarath G."/>
            <person name="Tatineni S."/>
        </authorList>
    </citation>
    <scope>NUCLEOTIDE SEQUENCE</scope>
    <source>
        <strain evidence="14">LincolnNE</strain>
    </source>
</reference>
<keyword evidence="6" id="KW-0560">Oxidoreductase</keyword>
<comment type="similarity">
    <text evidence="2">Belongs to the pyrroline-5-carboxylate reductase family.</text>
</comment>
<evidence type="ECO:0000313" key="14">
    <source>
        <dbReference type="EMBL" id="MDE46910.1"/>
    </source>
</evidence>
<comment type="subunit">
    <text evidence="7">Homodecamer; composed of 5 homodimers.</text>
</comment>
<feature type="domain" description="Pyrroline-5-carboxylate reductase catalytic N-terminal" evidence="12">
    <location>
        <begin position="44"/>
        <end position="119"/>
    </location>
</feature>
<keyword evidence="5" id="KW-0521">NADP</keyword>
<dbReference type="PANTHER" id="PTHR11645:SF0">
    <property type="entry name" value="PYRROLINE-5-CARBOXYLATE REDUCTASE 3"/>
    <property type="match status" value="1"/>
</dbReference>
<dbReference type="Pfam" id="PF14748">
    <property type="entry name" value="P5CR_dimer"/>
    <property type="match status" value="1"/>
</dbReference>
<evidence type="ECO:0000256" key="8">
    <source>
        <dbReference type="ARBA" id="ARBA00039786"/>
    </source>
</evidence>
<evidence type="ECO:0000256" key="4">
    <source>
        <dbReference type="ARBA" id="ARBA00022650"/>
    </source>
</evidence>
<dbReference type="SUPFAM" id="SSF51735">
    <property type="entry name" value="NAD(P)-binding Rossmann-fold domains"/>
    <property type="match status" value="1"/>
</dbReference>
<evidence type="ECO:0000256" key="2">
    <source>
        <dbReference type="ARBA" id="ARBA00005525"/>
    </source>
</evidence>
<dbReference type="UniPathway" id="UPA00098">
    <property type="reaction ID" value="UER00361"/>
</dbReference>
<feature type="compositionally biased region" description="Basic and acidic residues" evidence="11">
    <location>
        <begin position="7"/>
        <end position="19"/>
    </location>
</feature>
<evidence type="ECO:0000256" key="5">
    <source>
        <dbReference type="ARBA" id="ARBA00022857"/>
    </source>
</evidence>
<dbReference type="SUPFAM" id="SSF48179">
    <property type="entry name" value="6-phosphogluconate dehydrogenase C-terminal domain-like"/>
    <property type="match status" value="1"/>
</dbReference>
<organism evidence="14">
    <name type="scientific">Aceria tosichella</name>
    <name type="common">wheat curl mite</name>
    <dbReference type="NCBI Taxonomy" id="561515"/>
    <lineage>
        <taxon>Eukaryota</taxon>
        <taxon>Metazoa</taxon>
        <taxon>Ecdysozoa</taxon>
        <taxon>Arthropoda</taxon>
        <taxon>Chelicerata</taxon>
        <taxon>Arachnida</taxon>
        <taxon>Acari</taxon>
        <taxon>Acariformes</taxon>
        <taxon>Trombidiformes</taxon>
        <taxon>Prostigmata</taxon>
        <taxon>Eupodina</taxon>
        <taxon>Eriophyoidea</taxon>
        <taxon>Eriophyidae</taxon>
        <taxon>Eriophyinae</taxon>
        <taxon>Aceriini</taxon>
        <taxon>Aceria</taxon>
    </lineage>
</organism>
<dbReference type="InterPro" id="IPR029036">
    <property type="entry name" value="P5CR_dimer"/>
</dbReference>
<dbReference type="HAMAP" id="MF_01925">
    <property type="entry name" value="P5C_reductase"/>
    <property type="match status" value="1"/>
</dbReference>
<dbReference type="EMBL" id="GGYP01002139">
    <property type="protein sequence ID" value="MDE46910.1"/>
    <property type="molecule type" value="Transcribed_RNA"/>
</dbReference>
<keyword evidence="4" id="KW-0028">Amino-acid biosynthesis</keyword>
<evidence type="ECO:0000256" key="11">
    <source>
        <dbReference type="SAM" id="MobiDB-lite"/>
    </source>
</evidence>
<dbReference type="InterPro" id="IPR028939">
    <property type="entry name" value="P5C_Rdtase_cat_N"/>
</dbReference>
<dbReference type="GO" id="GO:0055129">
    <property type="term" value="P:L-proline biosynthetic process"/>
    <property type="evidence" value="ECO:0007669"/>
    <property type="project" value="UniProtKB-UniPathway"/>
</dbReference>
<proteinExistence type="inferred from homology"/>
<evidence type="ECO:0000256" key="9">
    <source>
        <dbReference type="ARBA" id="ARBA00042532"/>
    </source>
</evidence>
<evidence type="ECO:0000256" key="3">
    <source>
        <dbReference type="ARBA" id="ARBA00012855"/>
    </source>
</evidence>
<dbReference type="FunFam" id="1.10.3730.10:FF:000001">
    <property type="entry name" value="Pyrroline-5-carboxylate reductase"/>
    <property type="match status" value="1"/>
</dbReference>
<dbReference type="GO" id="GO:0004735">
    <property type="term" value="F:pyrroline-5-carboxylate reductase activity"/>
    <property type="evidence" value="ECO:0007669"/>
    <property type="project" value="UniProtKB-EC"/>
</dbReference>
<evidence type="ECO:0000259" key="12">
    <source>
        <dbReference type="Pfam" id="PF03807"/>
    </source>
</evidence>
<dbReference type="Pfam" id="PF03807">
    <property type="entry name" value="F420_oxidored"/>
    <property type="match status" value="1"/>
</dbReference>
<evidence type="ECO:0000256" key="7">
    <source>
        <dbReference type="ARBA" id="ARBA00038523"/>
    </source>
</evidence>
<keyword evidence="4" id="KW-0641">Proline biosynthesis</keyword>
<name>A0A6G1SAG0_9ACAR</name>
<dbReference type="InterPro" id="IPR000304">
    <property type="entry name" value="Pyrroline-COOH_reductase"/>
</dbReference>
<accession>A0A6G1SAG0</accession>
<dbReference type="InterPro" id="IPR036291">
    <property type="entry name" value="NAD(P)-bd_dom_sf"/>
</dbReference>
<dbReference type="InterPro" id="IPR008927">
    <property type="entry name" value="6-PGluconate_DH-like_C_sf"/>
</dbReference>
<dbReference type="Gene3D" id="3.40.50.720">
    <property type="entry name" value="NAD(P)-binding Rossmann-like Domain"/>
    <property type="match status" value="1"/>
</dbReference>
<comment type="pathway">
    <text evidence="1">Amino-acid biosynthesis; L-proline biosynthesis; L-proline from L-glutamate 5-semialdehyde: step 1/1.</text>
</comment>
<feature type="domain" description="Pyrroline-5-carboxylate reductase dimerisation" evidence="13">
    <location>
        <begin position="220"/>
        <end position="324"/>
    </location>
</feature>
<protein>
    <recommendedName>
        <fullName evidence="8">Pyrroline-5-carboxylate reductase 3</fullName>
        <ecNumber evidence="3">1.5.1.2</ecNumber>
    </recommendedName>
    <alternativeName>
        <fullName evidence="9">Pyrroline-5-carboxylate reductase-like protein</fullName>
    </alternativeName>
</protein>
<comment type="function">
    <text evidence="10">Oxidoreductase that catalyzes the last step in proline biosynthesis, which corresponds to the reduction of pyrroline-5-carboxylate (P5C) to L-proline using NAD(P)H. Proline is synthesized from either glutamate or ornithine; both are converted to P5C, and then to proline via pyrroline-5-carboxylate reductases (PYCRs). PYCR3 is exclusively linked to the biosynthesis of proline from ornithine.</text>
</comment>
<dbReference type="EC" id="1.5.1.2" evidence="3"/>
<feature type="region of interest" description="Disordered" evidence="11">
    <location>
        <begin position="1"/>
        <end position="33"/>
    </location>
</feature>
<dbReference type="PANTHER" id="PTHR11645">
    <property type="entry name" value="PYRROLINE-5-CARBOXYLATE REDUCTASE"/>
    <property type="match status" value="1"/>
</dbReference>
<dbReference type="Gene3D" id="1.10.3730.10">
    <property type="entry name" value="ProC C-terminal domain-like"/>
    <property type="match status" value="1"/>
</dbReference>
<evidence type="ECO:0000256" key="6">
    <source>
        <dbReference type="ARBA" id="ARBA00023002"/>
    </source>
</evidence>
<evidence type="ECO:0000256" key="10">
    <source>
        <dbReference type="ARBA" id="ARBA00049975"/>
    </source>
</evidence>
<evidence type="ECO:0000256" key="1">
    <source>
        <dbReference type="ARBA" id="ARBA00005205"/>
    </source>
</evidence>
<gene>
    <name evidence="14" type="primary">PYCRL_0</name>
    <name evidence="14" type="ORF">g.11450</name>
</gene>
<evidence type="ECO:0000259" key="13">
    <source>
        <dbReference type="Pfam" id="PF14748"/>
    </source>
</evidence>
<dbReference type="AlphaFoldDB" id="A0A6G1SAG0"/>
<sequence length="327" mass="35113">MSNSKTTHSETGQKADSKKNKSHGNSAQPARPRKLGQLKLEDAKIGILGAGKIADAIVQGFINYGKIQASRIYVTAPTAKNLENFKNYGCHVSRRNIDLFGRYDCDIIFVCVHGSVVRRCFKTGGTRPAALCTNYIPYMRHPLYIVSLVSGCTVDQLRQTLVNPDHPEKYVIEGHRAMINTAAMYGLGLIAVDCEPDSKKLSPCLRQLMGSVGKLEYVPENQMDAACAIGGSGLAFSYFFIGALSDGAFKMGLSRPMALRFAAKTLQCAAQTQLESGKHPSELKDDVCAPSGAAVYGVHVLNKADVASGISGAIEAAHKRASELADA</sequence>